<feature type="region of interest" description="Disordered" evidence="1">
    <location>
        <begin position="1"/>
        <end position="84"/>
    </location>
</feature>
<protein>
    <submittedName>
        <fullName evidence="2">Uncharacterized protein</fullName>
    </submittedName>
</protein>
<accession>A0A4Y2MVM8</accession>
<organism evidence="2 3">
    <name type="scientific">Araneus ventricosus</name>
    <name type="common">Orbweaver spider</name>
    <name type="synonym">Epeira ventricosa</name>
    <dbReference type="NCBI Taxonomy" id="182803"/>
    <lineage>
        <taxon>Eukaryota</taxon>
        <taxon>Metazoa</taxon>
        <taxon>Ecdysozoa</taxon>
        <taxon>Arthropoda</taxon>
        <taxon>Chelicerata</taxon>
        <taxon>Arachnida</taxon>
        <taxon>Araneae</taxon>
        <taxon>Araneomorphae</taxon>
        <taxon>Entelegynae</taxon>
        <taxon>Araneoidea</taxon>
        <taxon>Araneidae</taxon>
        <taxon>Araneus</taxon>
    </lineage>
</organism>
<sequence length="84" mass="9623">MFVPNLVVLGGHLPTSESSSDGMRRPVLRQDQWYLSHPGNHSSKLRVRERPRSRSDALEDDYFPKKYFSPPQSPKTEHGTESIT</sequence>
<keyword evidence="3" id="KW-1185">Reference proteome</keyword>
<feature type="compositionally biased region" description="Basic and acidic residues" evidence="1">
    <location>
        <begin position="46"/>
        <end position="57"/>
    </location>
</feature>
<gene>
    <name evidence="2" type="ORF">AVEN_61898_1</name>
</gene>
<dbReference type="Proteomes" id="UP000499080">
    <property type="component" value="Unassembled WGS sequence"/>
</dbReference>
<feature type="compositionally biased region" description="Basic and acidic residues" evidence="1">
    <location>
        <begin position="75"/>
        <end position="84"/>
    </location>
</feature>
<evidence type="ECO:0000313" key="3">
    <source>
        <dbReference type="Proteomes" id="UP000499080"/>
    </source>
</evidence>
<proteinExistence type="predicted"/>
<dbReference type="EMBL" id="BGPR01284255">
    <property type="protein sequence ID" value="GBN31228.1"/>
    <property type="molecule type" value="Genomic_DNA"/>
</dbReference>
<evidence type="ECO:0000313" key="2">
    <source>
        <dbReference type="EMBL" id="GBN31228.1"/>
    </source>
</evidence>
<comment type="caution">
    <text evidence="2">The sequence shown here is derived from an EMBL/GenBank/DDBJ whole genome shotgun (WGS) entry which is preliminary data.</text>
</comment>
<dbReference type="AlphaFoldDB" id="A0A4Y2MVM8"/>
<reference evidence="2 3" key="1">
    <citation type="journal article" date="2019" name="Sci. Rep.">
        <title>Orb-weaving spider Araneus ventricosus genome elucidates the spidroin gene catalogue.</title>
        <authorList>
            <person name="Kono N."/>
            <person name="Nakamura H."/>
            <person name="Ohtoshi R."/>
            <person name="Moran D.A.P."/>
            <person name="Shinohara A."/>
            <person name="Yoshida Y."/>
            <person name="Fujiwara M."/>
            <person name="Mori M."/>
            <person name="Tomita M."/>
            <person name="Arakawa K."/>
        </authorList>
    </citation>
    <scope>NUCLEOTIDE SEQUENCE [LARGE SCALE GENOMIC DNA]</scope>
</reference>
<name>A0A4Y2MVM8_ARAVE</name>
<evidence type="ECO:0000256" key="1">
    <source>
        <dbReference type="SAM" id="MobiDB-lite"/>
    </source>
</evidence>